<dbReference type="KEGG" id="tsr:106544688"/>
<accession>A0A6I9XL06</accession>
<dbReference type="RefSeq" id="XP_013916509.1">
    <property type="nucleotide sequence ID" value="XM_014061034.1"/>
</dbReference>
<dbReference type="PANTHER" id="PTHR15992">
    <property type="entry name" value="HOLLIDAY JUNCTION RECOGNITION PROTEIN"/>
    <property type="match status" value="1"/>
</dbReference>
<feature type="compositionally biased region" description="Polar residues" evidence="1">
    <location>
        <begin position="467"/>
        <end position="480"/>
    </location>
</feature>
<dbReference type="Proteomes" id="UP000504617">
    <property type="component" value="Unplaced"/>
</dbReference>
<organism evidence="2 3">
    <name type="scientific">Thamnophis sirtalis</name>
    <dbReference type="NCBI Taxonomy" id="35019"/>
    <lineage>
        <taxon>Eukaryota</taxon>
        <taxon>Metazoa</taxon>
        <taxon>Chordata</taxon>
        <taxon>Craniata</taxon>
        <taxon>Vertebrata</taxon>
        <taxon>Euteleostomi</taxon>
        <taxon>Lepidosauria</taxon>
        <taxon>Squamata</taxon>
        <taxon>Bifurcata</taxon>
        <taxon>Unidentata</taxon>
        <taxon>Episquamata</taxon>
        <taxon>Toxicofera</taxon>
        <taxon>Serpentes</taxon>
        <taxon>Colubroidea</taxon>
        <taxon>Colubridae</taxon>
        <taxon>Natricinae</taxon>
        <taxon>Thamnophis</taxon>
    </lineage>
</organism>
<dbReference type="PANTHER" id="PTHR15992:SF5">
    <property type="entry name" value="HOLLIDAY JUNCTION RECOGNITION PROTEIN"/>
    <property type="match status" value="1"/>
</dbReference>
<dbReference type="GO" id="GO:0000775">
    <property type="term" value="C:chromosome, centromeric region"/>
    <property type="evidence" value="ECO:0007669"/>
    <property type="project" value="TreeGrafter"/>
</dbReference>
<sequence>MDWRFRHSRYRFASAMSSIVNKYNFAFEDDVLVSINSLIYQTEDGPRVWGEESDDEILDVTYENSIECQENTVQKQNSDFEEDLTDDQTFEESHFSNLHEESQLSPDSKGKAELASLKYQLANVHIKENFPLERPFGTPAKNKYKLEMDVLLKDYAFSVPAMFTDTKPRNIGQLSPLWQRRKLENKSLIGRDTIQKKQLSPVSPTSPELSISTASQSVNGTIVPKNQSSLNNGTGHSSFLEMYESADENCSWNNVTMADLYPGMVKTFTRLLDKSFSNSLIKQYKYGCCHSKKAKFNTNKEKIRKSRVLKLTPGFITKNAEKKKLSMGSNGDNSPFYNSKRQMQCSENSIYRIEPTVSQNSNRMVVDCSGIIEDYSYRQRTRKSVTEETVCPRTLCANETFLVKNTTCSPLSSDSVKKNQSFGDTFCTVDLDTFNTKAESETEELSTMAFKTTSSLSLSSNGSTNSILQRNKSPVKTSNGLKNHEIKTFTATVSLPRSHSFSSFHANQRPISYKQKYEDAFEKIYKELCSPKLQKTFKFSNIYSSPRNSADVHTSGLDTLSSNFHKKTKSTIEDMYQKLCSEGFPKFPTFLRAANLKKYEGMQISETVNALVNSPIRTLPAVARIKRAAHFCNEDSQYSPLKRLKNKSDHSYRIHKKLPYWENISDTTFTLYSPVKNSSASNSNYGGSVSSSHSFLATSIADMEESEITGMNENIPRSLHRYEFSRESQNYIPKVSRKLSYNDGRIRRRKLIQNDYEETFLEGFGEENDVF</sequence>
<keyword evidence="2" id="KW-1185">Reference proteome</keyword>
<evidence type="ECO:0000256" key="1">
    <source>
        <dbReference type="SAM" id="MobiDB-lite"/>
    </source>
</evidence>
<dbReference type="Gene3D" id="6.10.250.2320">
    <property type="match status" value="1"/>
</dbReference>
<dbReference type="AlphaFoldDB" id="A0A6I9XL06"/>
<dbReference type="GO" id="GO:0042393">
    <property type="term" value="F:histone binding"/>
    <property type="evidence" value="ECO:0007669"/>
    <property type="project" value="TreeGrafter"/>
</dbReference>
<gene>
    <name evidence="3" type="primary">LOC106544688</name>
</gene>
<proteinExistence type="predicted"/>
<evidence type="ECO:0000313" key="2">
    <source>
        <dbReference type="Proteomes" id="UP000504617"/>
    </source>
</evidence>
<protein>
    <submittedName>
        <fullName evidence="3">Uncharacterized protein LOC106544688</fullName>
    </submittedName>
</protein>
<reference evidence="3" key="1">
    <citation type="submission" date="2025-08" db="UniProtKB">
        <authorList>
            <consortium name="RefSeq"/>
        </authorList>
    </citation>
    <scope>IDENTIFICATION</scope>
    <source>
        <tissue evidence="3">Skeletal muscle</tissue>
    </source>
</reference>
<dbReference type="GeneID" id="106544688"/>
<feature type="region of interest" description="Disordered" evidence="1">
    <location>
        <begin position="461"/>
        <end position="480"/>
    </location>
</feature>
<dbReference type="OrthoDB" id="9948556at2759"/>
<evidence type="ECO:0000313" key="3">
    <source>
        <dbReference type="RefSeq" id="XP_013916509.1"/>
    </source>
</evidence>
<dbReference type="GO" id="GO:0034080">
    <property type="term" value="P:CENP-A containing chromatin assembly"/>
    <property type="evidence" value="ECO:0007669"/>
    <property type="project" value="TreeGrafter"/>
</dbReference>
<name>A0A6I9XL06_9SAUR</name>